<dbReference type="PATRIC" id="fig|1308866.3.peg.1054"/>
<dbReference type="eggNOG" id="ENOG502ZCB6">
    <property type="taxonomic scope" value="Bacteria"/>
</dbReference>
<dbReference type="STRING" id="1308866.J416_05218"/>
<comment type="caution">
    <text evidence="3">The sequence shown here is derived from an EMBL/GenBank/DDBJ whole genome shotgun (WGS) entry which is preliminary data.</text>
</comment>
<evidence type="ECO:0000259" key="2">
    <source>
        <dbReference type="Pfam" id="PF12164"/>
    </source>
</evidence>
<keyword evidence="1" id="KW-0472">Membrane</keyword>
<dbReference type="AlphaFoldDB" id="N4WAR4"/>
<gene>
    <name evidence="3" type="ORF">J416_05218</name>
</gene>
<evidence type="ECO:0000256" key="1">
    <source>
        <dbReference type="SAM" id="Phobius"/>
    </source>
</evidence>
<keyword evidence="4" id="KW-1185">Reference proteome</keyword>
<organism evidence="3 4">
    <name type="scientific">Gracilibacillus halophilus YIM-C55.5</name>
    <dbReference type="NCBI Taxonomy" id="1308866"/>
    <lineage>
        <taxon>Bacteria</taxon>
        <taxon>Bacillati</taxon>
        <taxon>Bacillota</taxon>
        <taxon>Bacilli</taxon>
        <taxon>Bacillales</taxon>
        <taxon>Bacillaceae</taxon>
        <taxon>Gracilibacillus</taxon>
    </lineage>
</organism>
<protein>
    <submittedName>
        <fullName evidence="3">Stage V sporulation protein AA</fullName>
    </submittedName>
</protein>
<dbReference type="Gene3D" id="2.60.480.10">
    <property type="entry name" value="eubacterium ventriosum atcc domain"/>
    <property type="match status" value="1"/>
</dbReference>
<reference evidence="3 4" key="1">
    <citation type="submission" date="2013-03" db="EMBL/GenBank/DDBJ databases">
        <title>Draft genome sequence of Gracibacillus halophilus YIM-C55.5, a moderately halophilic and thermophilic organism from the Xiaochaidamu salt lake.</title>
        <authorList>
            <person name="Sugumar T."/>
            <person name="Polireddy D.R."/>
            <person name="Antony A."/>
            <person name="Madhava Y.R."/>
            <person name="Sivakumar N."/>
        </authorList>
    </citation>
    <scope>NUCLEOTIDE SEQUENCE [LARGE SCALE GENOMIC DNA]</scope>
    <source>
        <strain evidence="3 4">YIM-C55.5</strain>
    </source>
</reference>
<keyword evidence="1" id="KW-1133">Transmembrane helix</keyword>
<dbReference type="EMBL" id="APML01000019">
    <property type="protein sequence ID" value="ENH97388.1"/>
    <property type="molecule type" value="Genomic_DNA"/>
</dbReference>
<keyword evidence="1" id="KW-0812">Transmembrane</keyword>
<feature type="transmembrane region" description="Helical" evidence="1">
    <location>
        <begin position="139"/>
        <end position="157"/>
    </location>
</feature>
<dbReference type="InterPro" id="IPR038548">
    <property type="entry name" value="SporV_AA_N_sf"/>
</dbReference>
<proteinExistence type="predicted"/>
<feature type="transmembrane region" description="Helical" evidence="1">
    <location>
        <begin position="93"/>
        <end position="115"/>
    </location>
</feature>
<evidence type="ECO:0000313" key="4">
    <source>
        <dbReference type="Proteomes" id="UP000012283"/>
    </source>
</evidence>
<accession>N4WAR4</accession>
<dbReference type="Proteomes" id="UP000012283">
    <property type="component" value="Unassembled WGS sequence"/>
</dbReference>
<dbReference type="InterPro" id="IPR021997">
    <property type="entry name" value="SporV_AA"/>
</dbReference>
<name>N4WAR4_9BACI</name>
<feature type="domain" description="Stage V sporulation protein AA" evidence="2">
    <location>
        <begin position="2"/>
        <end position="85"/>
    </location>
</feature>
<evidence type="ECO:0000313" key="3">
    <source>
        <dbReference type="EMBL" id="ENH97388.1"/>
    </source>
</evidence>
<sequence>MYLRLKKKITVDQYQVLTIHDIAHVTGNFRELEDIRQLKIYELTKQDKNVSVIDGFHLIDVLLSAYPNLTFELVGPNQVIVDIKKGSRKASPILIACIWLLLCIGSAMAIMHFHFDVDMKQVHQSLHTYLTGEESEKPLWIQVPYSLGLGIGMILFFNHVFKKRFNEEPSPLEIEMFNYQEDLDQYLVTHENVLNHRNDD</sequence>
<dbReference type="Pfam" id="PF12164">
    <property type="entry name" value="SporV_AA"/>
    <property type="match status" value="1"/>
</dbReference>